<proteinExistence type="predicted"/>
<feature type="transmembrane region" description="Helical" evidence="2">
    <location>
        <begin position="236"/>
        <end position="261"/>
    </location>
</feature>
<feature type="transmembrane region" description="Helical" evidence="2">
    <location>
        <begin position="273"/>
        <end position="291"/>
    </location>
</feature>
<dbReference type="AlphaFoldDB" id="A0A286G3Z6"/>
<keyword evidence="2" id="KW-1133">Transmembrane helix</keyword>
<evidence type="ECO:0000313" key="4">
    <source>
        <dbReference type="Proteomes" id="UP000219621"/>
    </source>
</evidence>
<sequence length="341" mass="35273">MMDATPAAGDGGTGGTAAGMADFLVAPMEAAGDDGAVAATGDRLGTFALAAPPDPACGFPTDIGFRVVPNTGTVPPDQEALKTAIDSTLTSLRIILPPDSDDPAVTRRFGEYFNRIYSAARVGLVTPAYPEVARPDLQAVREEIVYREGPAIVNGYLKRLGTRAFLHVFAALLVHVAALIVEQIGRGLLEPFDLHNLPLMWAGAMIGAWLSVGASRRAPTLEDLARMREDSLDADMRLLFVGLLTLVVGLVLLTDLIVITVGTFDGGRIEDSWMIALLVGAFCGLGEKAMSSRIVQQAQSMFGGGGGSAGAGAGVDGGAPVSRPATAARDAARETGAASGR</sequence>
<keyword evidence="2" id="KW-0472">Membrane</keyword>
<evidence type="ECO:0000256" key="1">
    <source>
        <dbReference type="SAM" id="MobiDB-lite"/>
    </source>
</evidence>
<feature type="transmembrane region" description="Helical" evidence="2">
    <location>
        <begin position="164"/>
        <end position="185"/>
    </location>
</feature>
<feature type="compositionally biased region" description="Gly residues" evidence="1">
    <location>
        <begin position="306"/>
        <end position="317"/>
    </location>
</feature>
<dbReference type="RefSeq" id="WP_097277198.1">
    <property type="nucleotide sequence ID" value="NZ_OCNJ01000001.1"/>
</dbReference>
<protein>
    <submittedName>
        <fullName evidence="3">Uncharacterized protein</fullName>
    </submittedName>
</protein>
<dbReference type="EMBL" id="OCNJ01000001">
    <property type="protein sequence ID" value="SOD89684.1"/>
    <property type="molecule type" value="Genomic_DNA"/>
</dbReference>
<dbReference type="Proteomes" id="UP000219621">
    <property type="component" value="Unassembled WGS sequence"/>
</dbReference>
<evidence type="ECO:0000256" key="2">
    <source>
        <dbReference type="SAM" id="Phobius"/>
    </source>
</evidence>
<organism evidence="3 4">
    <name type="scientific">Caenispirillum bisanense</name>
    <dbReference type="NCBI Taxonomy" id="414052"/>
    <lineage>
        <taxon>Bacteria</taxon>
        <taxon>Pseudomonadati</taxon>
        <taxon>Pseudomonadota</taxon>
        <taxon>Alphaproteobacteria</taxon>
        <taxon>Rhodospirillales</taxon>
        <taxon>Novispirillaceae</taxon>
        <taxon>Caenispirillum</taxon>
    </lineage>
</organism>
<name>A0A286G3Z6_9PROT</name>
<feature type="transmembrane region" description="Helical" evidence="2">
    <location>
        <begin position="197"/>
        <end position="215"/>
    </location>
</feature>
<dbReference type="OrthoDB" id="2990993at2"/>
<accession>A0A286G3Z6</accession>
<evidence type="ECO:0000313" key="3">
    <source>
        <dbReference type="EMBL" id="SOD89684.1"/>
    </source>
</evidence>
<gene>
    <name evidence="3" type="ORF">SAMN05421508_101301</name>
</gene>
<feature type="region of interest" description="Disordered" evidence="1">
    <location>
        <begin position="306"/>
        <end position="341"/>
    </location>
</feature>
<feature type="compositionally biased region" description="Low complexity" evidence="1">
    <location>
        <begin position="325"/>
        <end position="341"/>
    </location>
</feature>
<keyword evidence="2" id="KW-0812">Transmembrane</keyword>
<keyword evidence="4" id="KW-1185">Reference proteome</keyword>
<reference evidence="3 4" key="1">
    <citation type="submission" date="2017-09" db="EMBL/GenBank/DDBJ databases">
        <authorList>
            <person name="Ehlers B."/>
            <person name="Leendertz F.H."/>
        </authorList>
    </citation>
    <scope>NUCLEOTIDE SEQUENCE [LARGE SCALE GENOMIC DNA]</scope>
    <source>
        <strain evidence="3 4">USBA 140</strain>
    </source>
</reference>